<accession>A0A5U1B0T2</accession>
<comment type="caution">
    <text evidence="2">The sequence shown here is derived from an EMBL/GenBank/DDBJ whole genome shotgun (WGS) entry which is preliminary data.</text>
</comment>
<name>A0A5U1B0T2_SALER</name>
<evidence type="ECO:0000256" key="1">
    <source>
        <dbReference type="SAM" id="Phobius"/>
    </source>
</evidence>
<gene>
    <name evidence="2" type="ORF">DVX41_21085</name>
</gene>
<reference evidence="2" key="1">
    <citation type="submission" date="2018-07" db="EMBL/GenBank/DDBJ databases">
        <authorList>
            <consortium name="PulseNet: The National Subtyping Network for Foodborne Disease Surveillance"/>
            <person name="Tarr C.L."/>
            <person name="Trees E."/>
            <person name="Katz L.S."/>
            <person name="Carleton-Romer H.A."/>
            <person name="Stroika S."/>
            <person name="Kucerova Z."/>
            <person name="Roache K.F."/>
            <person name="Sabol A.L."/>
            <person name="Besser J."/>
            <person name="Gerner-Smidt P."/>
        </authorList>
    </citation>
    <scope>NUCLEOTIDE SEQUENCE</scope>
    <source>
        <strain evidence="2">PNUSAS045747</strain>
    </source>
</reference>
<keyword evidence="1" id="KW-0472">Membrane</keyword>
<keyword evidence="1" id="KW-1133">Transmembrane helix</keyword>
<feature type="transmembrane region" description="Helical" evidence="1">
    <location>
        <begin position="35"/>
        <end position="55"/>
    </location>
</feature>
<keyword evidence="1" id="KW-0812">Transmembrane</keyword>
<dbReference type="EMBL" id="AAGJDT010000056">
    <property type="protein sequence ID" value="EBO6396650.1"/>
    <property type="molecule type" value="Genomic_DNA"/>
</dbReference>
<sequence>CEGKYMNTTLVVLVLAITGALYLPWRLVRDGYKELVQMCLFCSCIVTLAAVYAVLVNLDTPHPFMPMFIAVTAFGAAFVADCALSLWLYQRKANAKTANH</sequence>
<evidence type="ECO:0000313" key="2">
    <source>
        <dbReference type="EMBL" id="EBO6396650.1"/>
    </source>
</evidence>
<proteinExistence type="predicted"/>
<organism evidence="2">
    <name type="scientific">Salmonella enterica</name>
    <name type="common">Salmonella choleraesuis</name>
    <dbReference type="NCBI Taxonomy" id="28901"/>
    <lineage>
        <taxon>Bacteria</taxon>
        <taxon>Pseudomonadati</taxon>
        <taxon>Pseudomonadota</taxon>
        <taxon>Gammaproteobacteria</taxon>
        <taxon>Enterobacterales</taxon>
        <taxon>Enterobacteriaceae</taxon>
        <taxon>Salmonella</taxon>
    </lineage>
</organism>
<feature type="transmembrane region" description="Helical" evidence="1">
    <location>
        <begin position="6"/>
        <end position="23"/>
    </location>
</feature>
<dbReference type="AlphaFoldDB" id="A0A5U1B0T2"/>
<protein>
    <submittedName>
        <fullName evidence="2">Uncharacterized protein</fullName>
    </submittedName>
</protein>
<feature type="transmembrane region" description="Helical" evidence="1">
    <location>
        <begin position="67"/>
        <end position="89"/>
    </location>
</feature>
<feature type="non-terminal residue" evidence="2">
    <location>
        <position position="1"/>
    </location>
</feature>